<keyword evidence="2" id="KW-0808">Transferase</keyword>
<evidence type="ECO:0000313" key="4">
    <source>
        <dbReference type="EMBL" id="KAJ5367836.1"/>
    </source>
</evidence>
<gene>
    <name evidence="4" type="ORF">N7541_001777</name>
</gene>
<proteinExistence type="inferred from homology"/>
<dbReference type="PANTHER" id="PTHR12203:SF35">
    <property type="entry name" value="PROTEIN O-GLUCOSYLTRANSFERASE 1"/>
    <property type="match status" value="1"/>
</dbReference>
<keyword evidence="5" id="KW-1185">Reference proteome</keyword>
<dbReference type="Proteomes" id="UP001148299">
    <property type="component" value="Unassembled WGS sequence"/>
</dbReference>
<reference evidence="4" key="1">
    <citation type="submission" date="2022-12" db="EMBL/GenBank/DDBJ databases">
        <authorList>
            <person name="Petersen C."/>
        </authorList>
    </citation>
    <scope>NUCLEOTIDE SEQUENCE</scope>
    <source>
        <strain evidence="4">IBT 35675</strain>
    </source>
</reference>
<comment type="similarity">
    <text evidence="1">Belongs to the glycosyltransferase 90 family.</text>
</comment>
<organism evidence="4 5">
    <name type="scientific">Penicillium brevicompactum</name>
    <dbReference type="NCBI Taxonomy" id="5074"/>
    <lineage>
        <taxon>Eukaryota</taxon>
        <taxon>Fungi</taxon>
        <taxon>Dikarya</taxon>
        <taxon>Ascomycota</taxon>
        <taxon>Pezizomycotina</taxon>
        <taxon>Eurotiomycetes</taxon>
        <taxon>Eurotiomycetidae</taxon>
        <taxon>Eurotiales</taxon>
        <taxon>Aspergillaceae</taxon>
        <taxon>Penicillium</taxon>
    </lineage>
</organism>
<evidence type="ECO:0000256" key="1">
    <source>
        <dbReference type="ARBA" id="ARBA00010118"/>
    </source>
</evidence>
<dbReference type="InterPro" id="IPR051091">
    <property type="entry name" value="O-Glucosyltr/Glycosyltrsf_90"/>
</dbReference>
<dbReference type="InterPro" id="IPR006598">
    <property type="entry name" value="CAP10"/>
</dbReference>
<sequence>MKSVDISYSPAAIKFRIQAAQTQARALLENQSTSPEEAVTKYKRRYRRDPPAGFMEWVQFALDHNSKFIDNFDQINRYLAPYRTAEAQEIFRQLNEQTEDWPYTRRVIVQNGKMNTSRGYMYEGYWKQLLAPFLPALPNTTLYMSTIDEPRILSKPGFQPERIEFQDRAGQSIEHLVKDSCTQVPGELRRHLDDEKDVCKFSEPGKLHALIKSPSTMSYTHSLIPILSFGRMSAFRDILIPCPCYFAHTLVESETMSFWDKKSAVYWRGSSTGGRASKFNWKQGHRQRFVSFVQSLQNAAKTLSATRFFNGNVETPEDKQIMLFKDVFDVHMGRYLQCERNGDKSACKDMELEMGPASFEPEDTSQHYRYLFDLDGNSMSTRFYRLLSRKAVVLKQTWFEEWHDDRLIPWAHYIPVTMGMKEVPALINFLVNDPQGVQLSAEIAQAGSNWSQQVLRKIDMSIYVYRLLLELRELYSPVDSLEGDNRQPTEAGL</sequence>
<protein>
    <recommendedName>
        <fullName evidence="3">Glycosyl transferase CAP10 domain-containing protein</fullName>
    </recommendedName>
</protein>
<evidence type="ECO:0000313" key="5">
    <source>
        <dbReference type="Proteomes" id="UP001148299"/>
    </source>
</evidence>
<feature type="domain" description="Glycosyl transferase CAP10" evidence="3">
    <location>
        <begin position="183"/>
        <end position="474"/>
    </location>
</feature>
<evidence type="ECO:0000256" key="2">
    <source>
        <dbReference type="ARBA" id="ARBA00022679"/>
    </source>
</evidence>
<evidence type="ECO:0000259" key="3">
    <source>
        <dbReference type="SMART" id="SM00672"/>
    </source>
</evidence>
<dbReference type="SMART" id="SM00672">
    <property type="entry name" value="CAP10"/>
    <property type="match status" value="1"/>
</dbReference>
<dbReference type="PANTHER" id="PTHR12203">
    <property type="entry name" value="KDEL LYS-ASP-GLU-LEU CONTAINING - RELATED"/>
    <property type="match status" value="1"/>
</dbReference>
<accession>A0A9W9RX72</accession>
<dbReference type="AlphaFoldDB" id="A0A9W9RX72"/>
<comment type="caution">
    <text evidence="4">The sequence shown here is derived from an EMBL/GenBank/DDBJ whole genome shotgun (WGS) entry which is preliminary data.</text>
</comment>
<name>A0A9W9RX72_PENBR</name>
<reference evidence="4" key="2">
    <citation type="journal article" date="2023" name="IMA Fungus">
        <title>Comparative genomic study of the Penicillium genus elucidates a diverse pangenome and 15 lateral gene transfer events.</title>
        <authorList>
            <person name="Petersen C."/>
            <person name="Sorensen T."/>
            <person name="Nielsen M.R."/>
            <person name="Sondergaard T.E."/>
            <person name="Sorensen J.L."/>
            <person name="Fitzpatrick D.A."/>
            <person name="Frisvad J.C."/>
            <person name="Nielsen K.L."/>
        </authorList>
    </citation>
    <scope>NUCLEOTIDE SEQUENCE</scope>
    <source>
        <strain evidence="4">IBT 35675</strain>
    </source>
</reference>
<dbReference type="Pfam" id="PF05686">
    <property type="entry name" value="Glyco_transf_90"/>
    <property type="match status" value="1"/>
</dbReference>
<dbReference type="EMBL" id="JAPZBR010000001">
    <property type="protein sequence ID" value="KAJ5367836.1"/>
    <property type="molecule type" value="Genomic_DNA"/>
</dbReference>
<dbReference type="GO" id="GO:0016740">
    <property type="term" value="F:transferase activity"/>
    <property type="evidence" value="ECO:0007669"/>
    <property type="project" value="UniProtKB-KW"/>
</dbReference>